<sequence length="127" mass="14046">MTAWTDYQLDALSGADEIYLKSRREDGSLRPAVIVWVVAVGNDLYVRSGGGRDNPWFQRALVQHRGRISGGGIEEDVVFEEAGSSLTEKIDAAYRLKYARYSDDYVDPVVSADAADATFRLVPADED</sequence>
<keyword evidence="2" id="KW-1185">Reference proteome</keyword>
<accession>A0A934SNM6</accession>
<dbReference type="InterPro" id="IPR016888">
    <property type="entry name" value="UCP028498"/>
</dbReference>
<dbReference type="EMBL" id="JAEPES010000001">
    <property type="protein sequence ID" value="MBK4346268.1"/>
    <property type="molecule type" value="Genomic_DNA"/>
</dbReference>
<proteinExistence type="predicted"/>
<evidence type="ECO:0000313" key="1">
    <source>
        <dbReference type="EMBL" id="MBK4346268.1"/>
    </source>
</evidence>
<dbReference type="Pfam" id="PF10012">
    <property type="entry name" value="DUF2255"/>
    <property type="match status" value="1"/>
</dbReference>
<dbReference type="AlphaFoldDB" id="A0A934SNM6"/>
<dbReference type="RefSeq" id="WP_200554619.1">
    <property type="nucleotide sequence ID" value="NZ_JAEPES010000001.1"/>
</dbReference>
<reference evidence="1" key="1">
    <citation type="submission" date="2021-01" db="EMBL/GenBank/DDBJ databases">
        <title>Lacisediminihabitans sp. nov. strain G11-30, isolated from Antarctic Soil.</title>
        <authorList>
            <person name="Li J."/>
        </authorList>
    </citation>
    <scope>NUCLEOTIDE SEQUENCE</scope>
    <source>
        <strain evidence="1">G11-30</strain>
    </source>
</reference>
<name>A0A934SNM6_9MICO</name>
<evidence type="ECO:0000313" key="2">
    <source>
        <dbReference type="Proteomes" id="UP000636458"/>
    </source>
</evidence>
<protein>
    <submittedName>
        <fullName evidence="1">DUF2255 family protein</fullName>
    </submittedName>
</protein>
<organism evidence="1 2">
    <name type="scientific">Lacisediminihabitans changchengi</name>
    <dbReference type="NCBI Taxonomy" id="2787634"/>
    <lineage>
        <taxon>Bacteria</taxon>
        <taxon>Bacillati</taxon>
        <taxon>Actinomycetota</taxon>
        <taxon>Actinomycetes</taxon>
        <taxon>Micrococcales</taxon>
        <taxon>Microbacteriaceae</taxon>
        <taxon>Lacisediminihabitans</taxon>
    </lineage>
</organism>
<gene>
    <name evidence="1" type="ORF">IV501_01345</name>
</gene>
<comment type="caution">
    <text evidence="1">The sequence shown here is derived from an EMBL/GenBank/DDBJ whole genome shotgun (WGS) entry which is preliminary data.</text>
</comment>
<dbReference type="Proteomes" id="UP000636458">
    <property type="component" value="Unassembled WGS sequence"/>
</dbReference>